<evidence type="ECO:0000313" key="4">
    <source>
        <dbReference type="Proteomes" id="UP000265926"/>
    </source>
</evidence>
<dbReference type="PANTHER" id="PTHR37423">
    <property type="entry name" value="SOLUBLE LYTIC MUREIN TRANSGLYCOSYLASE-RELATED"/>
    <property type="match status" value="1"/>
</dbReference>
<dbReference type="CDD" id="cd16894">
    <property type="entry name" value="MltD-like"/>
    <property type="match status" value="1"/>
</dbReference>
<dbReference type="PANTHER" id="PTHR37423:SF2">
    <property type="entry name" value="MEMBRANE-BOUND LYTIC MUREIN TRANSGLYCOSYLASE C"/>
    <property type="match status" value="1"/>
</dbReference>
<dbReference type="InterPro" id="IPR023346">
    <property type="entry name" value="Lysozyme-like_dom_sf"/>
</dbReference>
<protein>
    <submittedName>
        <fullName evidence="3">LysM peptidoglycan-binding domain-containing protein</fullName>
    </submittedName>
</protein>
<dbReference type="EMBL" id="QWGR01000003">
    <property type="protein sequence ID" value="RIJ49366.1"/>
    <property type="molecule type" value="Genomic_DNA"/>
</dbReference>
<sequence>MFRYIITSAIIILYFSVGAFAQEPDSLIVDFDLAADTTLVDSMASDSMLKEEMKLEDDLNEIFSERMDSLLNSAEFRMRFHFDSTEVHFTDQFPTNIPDSVYIRRLQDVEMAIDLSYNDVVKKYIQMYTERKRGLVEVMLGLSAYYFPMFEETLDKYDMPLELKYLAIIESALNPTARSRAGAVGLWQFMYGTAKSMKLEVTSFVDERSDPVKATDAAARYLKRLYDIYGDWYLAIAAYNCGPGNVNKAIRRSGGKTDYWEIYYRLPRETRGYVPAFIAATYAFEYYKEHNLIPQYPNFSLSVDTVMVNDYLHFDQVVASLEMDKEELAALNPMYRRNVIPAKEDKPYPLILPNNKLMAFIDKDTAVFAYNREKYFPNNTLVNPTTSSGSHFTPVDIKGKDKVVYTVKSGDNVGYISSWFKVRSSDLRYWNNIHRDMIRVGQKLAVYVPQGQKEKYDKINTMSFAEKQQSVGKSVQVAEKKTETPLDPGYVYHTVRNGDTLWEIAQKYAGISADDIMQLNKLSNDRGLYVGQKLKIKRKS</sequence>
<dbReference type="InterPro" id="IPR036779">
    <property type="entry name" value="LysM_dom_sf"/>
</dbReference>
<dbReference type="GO" id="GO:0016020">
    <property type="term" value="C:membrane"/>
    <property type="evidence" value="ECO:0007669"/>
    <property type="project" value="InterPro"/>
</dbReference>
<comment type="similarity">
    <text evidence="1">Belongs to the transglycosylase Slt family.</text>
</comment>
<dbReference type="Gene3D" id="1.10.530.10">
    <property type="match status" value="1"/>
</dbReference>
<dbReference type="SUPFAM" id="SSF54106">
    <property type="entry name" value="LysM domain"/>
    <property type="match status" value="2"/>
</dbReference>
<name>A0A399SZA4_9BACT</name>
<dbReference type="Pfam" id="PF01464">
    <property type="entry name" value="SLT"/>
    <property type="match status" value="1"/>
</dbReference>
<dbReference type="SMART" id="SM00257">
    <property type="entry name" value="LysM"/>
    <property type="match status" value="2"/>
</dbReference>
<dbReference type="InterPro" id="IPR008258">
    <property type="entry name" value="Transglycosylase_SLT_dom_1"/>
</dbReference>
<organism evidence="3 4">
    <name type="scientific">Maribellus luteus</name>
    <dbReference type="NCBI Taxonomy" id="2305463"/>
    <lineage>
        <taxon>Bacteria</taxon>
        <taxon>Pseudomonadati</taxon>
        <taxon>Bacteroidota</taxon>
        <taxon>Bacteroidia</taxon>
        <taxon>Marinilabiliales</taxon>
        <taxon>Prolixibacteraceae</taxon>
        <taxon>Maribellus</taxon>
    </lineage>
</organism>
<dbReference type="AlphaFoldDB" id="A0A399SZA4"/>
<proteinExistence type="inferred from homology"/>
<accession>A0A399SZA4</accession>
<evidence type="ECO:0000256" key="1">
    <source>
        <dbReference type="ARBA" id="ARBA00007734"/>
    </source>
</evidence>
<dbReference type="PROSITE" id="PS51782">
    <property type="entry name" value="LYSM"/>
    <property type="match status" value="2"/>
</dbReference>
<dbReference type="RefSeq" id="WP_119437253.1">
    <property type="nucleotide sequence ID" value="NZ_QWGR01000003.1"/>
</dbReference>
<evidence type="ECO:0000259" key="2">
    <source>
        <dbReference type="PROSITE" id="PS51782"/>
    </source>
</evidence>
<evidence type="ECO:0000313" key="3">
    <source>
        <dbReference type="EMBL" id="RIJ49366.1"/>
    </source>
</evidence>
<dbReference type="InterPro" id="IPR018392">
    <property type="entry name" value="LysM"/>
</dbReference>
<keyword evidence="4" id="KW-1185">Reference proteome</keyword>
<dbReference type="Pfam" id="PF01476">
    <property type="entry name" value="LysM"/>
    <property type="match status" value="2"/>
</dbReference>
<dbReference type="SUPFAM" id="SSF53955">
    <property type="entry name" value="Lysozyme-like"/>
    <property type="match status" value="1"/>
</dbReference>
<feature type="domain" description="LysM" evidence="2">
    <location>
        <begin position="403"/>
        <end position="446"/>
    </location>
</feature>
<feature type="domain" description="LysM" evidence="2">
    <location>
        <begin position="491"/>
        <end position="536"/>
    </location>
</feature>
<dbReference type="PROSITE" id="PS00922">
    <property type="entry name" value="TRANSGLYCOSYLASE"/>
    <property type="match status" value="1"/>
</dbReference>
<dbReference type="CDD" id="cd00118">
    <property type="entry name" value="LysM"/>
    <property type="match status" value="2"/>
</dbReference>
<comment type="caution">
    <text evidence="3">The sequence shown here is derived from an EMBL/GenBank/DDBJ whole genome shotgun (WGS) entry which is preliminary data.</text>
</comment>
<dbReference type="GO" id="GO:0008933">
    <property type="term" value="F:peptidoglycan lytic transglycosylase activity"/>
    <property type="evidence" value="ECO:0007669"/>
    <property type="project" value="InterPro"/>
</dbReference>
<reference evidence="3 4" key="1">
    <citation type="submission" date="2018-08" db="EMBL/GenBank/DDBJ databases">
        <title>Pallidiluteibacterium maritimus gen. nov., sp. nov., isolated from coastal sediment.</title>
        <authorList>
            <person name="Zhou L.Y."/>
        </authorList>
    </citation>
    <scope>NUCLEOTIDE SEQUENCE [LARGE SCALE GENOMIC DNA]</scope>
    <source>
        <strain evidence="3 4">XSD2</strain>
    </source>
</reference>
<dbReference type="InterPro" id="IPR000189">
    <property type="entry name" value="Transglyc_AS"/>
</dbReference>
<dbReference type="Proteomes" id="UP000265926">
    <property type="component" value="Unassembled WGS sequence"/>
</dbReference>
<dbReference type="OrthoDB" id="9815002at2"/>
<dbReference type="GO" id="GO:0000270">
    <property type="term" value="P:peptidoglycan metabolic process"/>
    <property type="evidence" value="ECO:0007669"/>
    <property type="project" value="InterPro"/>
</dbReference>
<dbReference type="Gene3D" id="3.10.350.10">
    <property type="entry name" value="LysM domain"/>
    <property type="match status" value="2"/>
</dbReference>
<gene>
    <name evidence="3" type="ORF">D1614_07430</name>
</gene>